<evidence type="ECO:0000256" key="1">
    <source>
        <dbReference type="ARBA" id="ARBA00022884"/>
    </source>
</evidence>
<dbReference type="GO" id="GO:0005634">
    <property type="term" value="C:nucleus"/>
    <property type="evidence" value="ECO:0007669"/>
    <property type="project" value="TreeGrafter"/>
</dbReference>
<reference evidence="2" key="2">
    <citation type="submission" date="2020-08" db="EMBL/GenBank/DDBJ databases">
        <authorList>
            <person name="Shumante A."/>
            <person name="Zimin A.V."/>
            <person name="Puiu D."/>
            <person name="Salzberg S.L."/>
        </authorList>
    </citation>
    <scope>NUCLEOTIDE SEQUENCE</scope>
    <source>
        <strain evidence="2">WC2-LM</strain>
        <tissue evidence="2">Liver</tissue>
    </source>
</reference>
<sequence length="91" mass="10354">MMTSNITNKTDPPSMNSHVFIGNLNTLVVKKSDVEAIFSNRNPRRTQRVGLAEAERGRNAWILMGLYKILKIRNILLSVLAEKMTLKNLKE</sequence>
<reference evidence="3 4" key="1">
    <citation type="submission" date="2019-04" db="EMBL/GenBank/DDBJ databases">
        <authorList>
            <person name="Alioto T."/>
            <person name="Alioto T."/>
        </authorList>
    </citation>
    <scope>NUCLEOTIDE SEQUENCE [LARGE SCALE GENOMIC DNA]</scope>
</reference>
<evidence type="ECO:0000313" key="2">
    <source>
        <dbReference type="EMBL" id="KAF7482355.1"/>
    </source>
</evidence>
<dbReference type="PANTHER" id="PTHR13968:SF3">
    <property type="entry name" value="HETEROGENEOUS NUCLEAR RIBONUCLEOPROTEINS C1_C2"/>
    <property type="match status" value="1"/>
</dbReference>
<evidence type="ECO:0000313" key="3">
    <source>
        <dbReference type="EMBL" id="VTJ73858.1"/>
    </source>
</evidence>
<dbReference type="EMBL" id="WJEC01000598">
    <property type="protein sequence ID" value="KAF7482355.1"/>
    <property type="molecule type" value="Genomic_DNA"/>
</dbReference>
<protein>
    <recommendedName>
        <fullName evidence="5">RRM domain-containing protein</fullName>
    </recommendedName>
</protein>
<gene>
    <name evidence="2" type="ORF">GHT09_006267</name>
    <name evidence="3" type="ORF">MONAX_5E036560</name>
</gene>
<dbReference type="GO" id="GO:0003723">
    <property type="term" value="F:RNA binding"/>
    <property type="evidence" value="ECO:0007669"/>
    <property type="project" value="UniProtKB-KW"/>
</dbReference>
<dbReference type="InterPro" id="IPR051186">
    <property type="entry name" value="RRM_HNRPC/RALY_subfam"/>
</dbReference>
<accession>A0A5E4BW51</accession>
<evidence type="ECO:0000313" key="4">
    <source>
        <dbReference type="Proteomes" id="UP000335636"/>
    </source>
</evidence>
<dbReference type="EMBL" id="CABDUW010000703">
    <property type="protein sequence ID" value="VTJ73858.1"/>
    <property type="molecule type" value="Genomic_DNA"/>
</dbReference>
<organism evidence="3 4">
    <name type="scientific">Marmota monax</name>
    <name type="common">Woodchuck</name>
    <dbReference type="NCBI Taxonomy" id="9995"/>
    <lineage>
        <taxon>Eukaryota</taxon>
        <taxon>Metazoa</taxon>
        <taxon>Chordata</taxon>
        <taxon>Craniata</taxon>
        <taxon>Vertebrata</taxon>
        <taxon>Euteleostomi</taxon>
        <taxon>Mammalia</taxon>
        <taxon>Eutheria</taxon>
        <taxon>Euarchontoglires</taxon>
        <taxon>Glires</taxon>
        <taxon>Rodentia</taxon>
        <taxon>Sciuromorpha</taxon>
        <taxon>Sciuridae</taxon>
        <taxon>Xerinae</taxon>
        <taxon>Marmotini</taxon>
        <taxon>Marmota</taxon>
    </lineage>
</organism>
<dbReference type="AlphaFoldDB" id="A0A5E4BW51"/>
<dbReference type="Proteomes" id="UP000662637">
    <property type="component" value="Unassembled WGS sequence"/>
</dbReference>
<dbReference type="PANTHER" id="PTHR13968">
    <property type="entry name" value="HETEROGENEOUS NUCLEAR RIBONUCLEOPROTEIN"/>
    <property type="match status" value="1"/>
</dbReference>
<keyword evidence="4" id="KW-1185">Reference proteome</keyword>
<keyword evidence="1" id="KW-0694">RNA-binding</keyword>
<dbReference type="Proteomes" id="UP000335636">
    <property type="component" value="Unassembled WGS sequence"/>
</dbReference>
<name>A0A5E4BW51_MARMO</name>
<proteinExistence type="predicted"/>
<evidence type="ECO:0008006" key="5">
    <source>
        <dbReference type="Google" id="ProtNLM"/>
    </source>
</evidence>